<dbReference type="OrthoDB" id="1492580at2"/>
<dbReference type="EMBL" id="BAEE01000061">
    <property type="protein sequence ID" value="GAB10601.1"/>
    <property type="molecule type" value="Genomic_DNA"/>
</dbReference>
<sequence>MANSPKSVQLTIAQDPAADDLLSRDPFALLTGMLLDQQFPMERAFAGPLKVYERFGSLDPAAIAAADPERFADMCATPPAVHRYGRSMAGRIQALAQVVVDEYDGDAANIWSGAPTGAELLARLRALPGFGEQKAKIFLALLAKQLGVAPAGWTKAAGDYAKKGYRSVADVVDADSLQQVRDFKKAAKAAAKANG</sequence>
<dbReference type="NCBIfam" id="TIGR03252">
    <property type="entry name" value="HhH-GPD-type base excision DNA repair protein"/>
    <property type="match status" value="1"/>
</dbReference>
<name>G7H426_9ACTN</name>
<dbReference type="RefSeq" id="WP_007322676.1">
    <property type="nucleotide sequence ID" value="NZ_BAEE01000061.1"/>
</dbReference>
<dbReference type="InterPro" id="IPR003265">
    <property type="entry name" value="HhH-GPD_domain"/>
</dbReference>
<evidence type="ECO:0000313" key="2">
    <source>
        <dbReference type="EMBL" id="GAB10601.1"/>
    </source>
</evidence>
<proteinExistence type="predicted"/>
<keyword evidence="3" id="KW-1185">Reference proteome</keyword>
<accession>G7H426</accession>
<reference evidence="2 3" key="1">
    <citation type="submission" date="2011-11" db="EMBL/GenBank/DDBJ databases">
        <title>Whole genome shotgun sequence of Gordonia araii NBRC 100433.</title>
        <authorList>
            <person name="Yoshida Y."/>
            <person name="Hosoyama A."/>
            <person name="Tsuchikane K."/>
            <person name="Katsumata H."/>
            <person name="Yamazaki S."/>
            <person name="Fujita N."/>
        </authorList>
    </citation>
    <scope>NUCLEOTIDE SEQUENCE [LARGE SCALE GENOMIC DNA]</scope>
    <source>
        <strain evidence="2 3">NBRC 100433</strain>
    </source>
</reference>
<dbReference type="InterPro" id="IPR017658">
    <property type="entry name" value="HhH-GPD_base_excis"/>
</dbReference>
<dbReference type="Proteomes" id="UP000035088">
    <property type="component" value="Unassembled WGS sequence"/>
</dbReference>
<organism evidence="2 3">
    <name type="scientific">Gordonia araii NBRC 100433</name>
    <dbReference type="NCBI Taxonomy" id="1073574"/>
    <lineage>
        <taxon>Bacteria</taxon>
        <taxon>Bacillati</taxon>
        <taxon>Actinomycetota</taxon>
        <taxon>Actinomycetes</taxon>
        <taxon>Mycobacteriales</taxon>
        <taxon>Gordoniaceae</taxon>
        <taxon>Gordonia</taxon>
    </lineage>
</organism>
<dbReference type="STRING" id="1073574.GOARA_061_00400"/>
<dbReference type="SUPFAM" id="SSF48150">
    <property type="entry name" value="DNA-glycosylase"/>
    <property type="match status" value="1"/>
</dbReference>
<evidence type="ECO:0000313" key="3">
    <source>
        <dbReference type="Proteomes" id="UP000035088"/>
    </source>
</evidence>
<dbReference type="Pfam" id="PF00730">
    <property type="entry name" value="HhH-GPD"/>
    <property type="match status" value="1"/>
</dbReference>
<feature type="domain" description="HhH-GPD" evidence="1">
    <location>
        <begin position="32"/>
        <end position="185"/>
    </location>
</feature>
<evidence type="ECO:0000259" key="1">
    <source>
        <dbReference type="Pfam" id="PF00730"/>
    </source>
</evidence>
<comment type="caution">
    <text evidence="2">The sequence shown here is derived from an EMBL/GenBank/DDBJ whole genome shotgun (WGS) entry which is preliminary data.</text>
</comment>
<gene>
    <name evidence="2" type="ORF">GOARA_061_00400</name>
</gene>
<dbReference type="Gene3D" id="1.10.340.30">
    <property type="entry name" value="Hypothetical protein, domain 2"/>
    <property type="match status" value="1"/>
</dbReference>
<dbReference type="AlphaFoldDB" id="G7H426"/>
<dbReference type="InterPro" id="IPR011257">
    <property type="entry name" value="DNA_glycosylase"/>
</dbReference>
<dbReference type="GO" id="GO:0006284">
    <property type="term" value="P:base-excision repair"/>
    <property type="evidence" value="ECO:0007669"/>
    <property type="project" value="InterPro"/>
</dbReference>
<protein>
    <recommendedName>
        <fullName evidence="1">HhH-GPD domain-containing protein</fullName>
    </recommendedName>
</protein>
<dbReference type="GO" id="GO:0003824">
    <property type="term" value="F:catalytic activity"/>
    <property type="evidence" value="ECO:0007669"/>
    <property type="project" value="InterPro"/>
</dbReference>